<dbReference type="PANTHER" id="PTHR46880:SF8">
    <property type="entry name" value="E3 SUMO-PROTEIN LIGASE KIAA1586"/>
    <property type="match status" value="1"/>
</dbReference>
<gene>
    <name evidence="2" type="ORF">AGLY_016910</name>
</gene>
<dbReference type="Pfam" id="PF05699">
    <property type="entry name" value="Dimer_Tnp_hAT"/>
    <property type="match status" value="1"/>
</dbReference>
<protein>
    <recommendedName>
        <fullName evidence="1">HAT C-terminal dimerisation domain-containing protein</fullName>
    </recommendedName>
</protein>
<organism evidence="2 3">
    <name type="scientific">Aphis glycines</name>
    <name type="common">Soybean aphid</name>
    <dbReference type="NCBI Taxonomy" id="307491"/>
    <lineage>
        <taxon>Eukaryota</taxon>
        <taxon>Metazoa</taxon>
        <taxon>Ecdysozoa</taxon>
        <taxon>Arthropoda</taxon>
        <taxon>Hexapoda</taxon>
        <taxon>Insecta</taxon>
        <taxon>Pterygota</taxon>
        <taxon>Neoptera</taxon>
        <taxon>Paraneoptera</taxon>
        <taxon>Hemiptera</taxon>
        <taxon>Sternorrhyncha</taxon>
        <taxon>Aphidomorpha</taxon>
        <taxon>Aphidoidea</taxon>
        <taxon>Aphididae</taxon>
        <taxon>Aphidini</taxon>
        <taxon>Aphis</taxon>
        <taxon>Aphis</taxon>
    </lineage>
</organism>
<reference evidence="2 3" key="1">
    <citation type="submission" date="2019-08" db="EMBL/GenBank/DDBJ databases">
        <title>The genome of the soybean aphid Biotype 1, its phylome, world population structure and adaptation to the North American continent.</title>
        <authorList>
            <person name="Giordano R."/>
            <person name="Donthu R.K."/>
            <person name="Hernandez A.G."/>
            <person name="Wright C.L."/>
            <person name="Zimin A.V."/>
        </authorList>
    </citation>
    <scope>NUCLEOTIDE SEQUENCE [LARGE SCALE GENOMIC DNA]</scope>
    <source>
        <tissue evidence="2">Whole aphids</tissue>
    </source>
</reference>
<accession>A0A6G0SX08</accession>
<dbReference type="PANTHER" id="PTHR46880">
    <property type="entry name" value="RAS-ASSOCIATING DOMAIN-CONTAINING PROTEIN"/>
    <property type="match status" value="1"/>
</dbReference>
<keyword evidence="3" id="KW-1185">Reference proteome</keyword>
<dbReference type="SUPFAM" id="SSF53098">
    <property type="entry name" value="Ribonuclease H-like"/>
    <property type="match status" value="1"/>
</dbReference>
<dbReference type="AlphaFoldDB" id="A0A6G0SX08"/>
<proteinExistence type="predicted"/>
<dbReference type="EMBL" id="VYZN01000802">
    <property type="protein sequence ID" value="KAE9522688.1"/>
    <property type="molecule type" value="Genomic_DNA"/>
</dbReference>
<dbReference type="GO" id="GO:0046983">
    <property type="term" value="F:protein dimerization activity"/>
    <property type="evidence" value="ECO:0007669"/>
    <property type="project" value="InterPro"/>
</dbReference>
<evidence type="ECO:0000313" key="3">
    <source>
        <dbReference type="Proteomes" id="UP000475862"/>
    </source>
</evidence>
<dbReference type="Proteomes" id="UP000475862">
    <property type="component" value="Unassembled WGS sequence"/>
</dbReference>
<dbReference type="InterPro" id="IPR008906">
    <property type="entry name" value="HATC_C_dom"/>
</dbReference>
<evidence type="ECO:0000259" key="1">
    <source>
        <dbReference type="Pfam" id="PF05699"/>
    </source>
</evidence>
<feature type="domain" description="HAT C-terminal dimerisation" evidence="1">
    <location>
        <begin position="179"/>
        <end position="234"/>
    </location>
</feature>
<comment type="caution">
    <text evidence="2">The sequence shown here is derived from an EMBL/GenBank/DDBJ whole genome shotgun (WGS) entry which is preliminary data.</text>
</comment>
<name>A0A6G0SX08_APHGL</name>
<evidence type="ECO:0000313" key="2">
    <source>
        <dbReference type="EMBL" id="KAE9522688.1"/>
    </source>
</evidence>
<sequence>MFTISVEQITALNAHFSKSSVDCSRNSKDKSKYSGLQKICLSIAEANKCILRTIRIFESMIDHHGPKTEETLNACGMNNSCLKMVIPKIIPSQFFRSLANNLQSRLFTMQASRVGTRDNNLFKDQYNILLSDLDMLDPKTWPDKFDFQHGDASLRRLAKQFQVDEISSVRGFREFKEIKDHSNISDLKPLLTAVNTVAISSCACERSFSAMNNILTPKRNALSSKHLCSLLFINCVGPPVKLFIPSPYIHTWISNGRRIADEVCCPKRKN</sequence>
<dbReference type="InterPro" id="IPR012337">
    <property type="entry name" value="RNaseH-like_sf"/>
</dbReference>
<dbReference type="OrthoDB" id="6602599at2759"/>